<evidence type="ECO:0000313" key="1">
    <source>
        <dbReference type="EMBL" id="GBM73032.1"/>
    </source>
</evidence>
<dbReference type="AlphaFoldDB" id="A0A4Y2I6G5"/>
<organism evidence="1 2">
    <name type="scientific">Araneus ventricosus</name>
    <name type="common">Orbweaver spider</name>
    <name type="synonym">Epeira ventricosa</name>
    <dbReference type="NCBI Taxonomy" id="182803"/>
    <lineage>
        <taxon>Eukaryota</taxon>
        <taxon>Metazoa</taxon>
        <taxon>Ecdysozoa</taxon>
        <taxon>Arthropoda</taxon>
        <taxon>Chelicerata</taxon>
        <taxon>Arachnida</taxon>
        <taxon>Araneae</taxon>
        <taxon>Araneomorphae</taxon>
        <taxon>Entelegynae</taxon>
        <taxon>Araneoidea</taxon>
        <taxon>Araneidae</taxon>
        <taxon>Araneus</taxon>
    </lineage>
</organism>
<gene>
    <name evidence="1" type="ORF">AVEN_115675_1</name>
</gene>
<evidence type="ECO:0000313" key="2">
    <source>
        <dbReference type="Proteomes" id="UP000499080"/>
    </source>
</evidence>
<dbReference type="EMBL" id="BGPR01002416">
    <property type="protein sequence ID" value="GBM73032.1"/>
    <property type="molecule type" value="Genomic_DNA"/>
</dbReference>
<dbReference type="Proteomes" id="UP000499080">
    <property type="component" value="Unassembled WGS sequence"/>
</dbReference>
<comment type="caution">
    <text evidence="1">The sequence shown here is derived from an EMBL/GenBank/DDBJ whole genome shotgun (WGS) entry which is preliminary data.</text>
</comment>
<accession>A0A4Y2I6G5</accession>
<proteinExistence type="predicted"/>
<keyword evidence="2" id="KW-1185">Reference proteome</keyword>
<protein>
    <submittedName>
        <fullName evidence="1">Uncharacterized protein</fullName>
    </submittedName>
</protein>
<sequence>MTVLRPDPYSRRYVLSRKEGSDLPISVTTSRRHNINLYRKRDNGQISSLLIGCVSSATYDVRVTGCRASERVRQLLFAYSEFLKMSVFEEEKFPSSFLHEVVTKSRLSYAAMFVLRL</sequence>
<name>A0A4Y2I6G5_ARAVE</name>
<reference evidence="1 2" key="1">
    <citation type="journal article" date="2019" name="Sci. Rep.">
        <title>Orb-weaving spider Araneus ventricosus genome elucidates the spidroin gene catalogue.</title>
        <authorList>
            <person name="Kono N."/>
            <person name="Nakamura H."/>
            <person name="Ohtoshi R."/>
            <person name="Moran D.A.P."/>
            <person name="Shinohara A."/>
            <person name="Yoshida Y."/>
            <person name="Fujiwara M."/>
            <person name="Mori M."/>
            <person name="Tomita M."/>
            <person name="Arakawa K."/>
        </authorList>
    </citation>
    <scope>NUCLEOTIDE SEQUENCE [LARGE SCALE GENOMIC DNA]</scope>
</reference>